<evidence type="ECO:0000313" key="2">
    <source>
        <dbReference type="Proteomes" id="UP001564657"/>
    </source>
</evidence>
<sequence length="243" mass="29717">MHKKIFLEVNNKNIMYREISNKNSIFDLFNNNKINKSVISIKDIKVKLKNRNLIILVHGEEIYIVFMELPKMNRENLFRIIKEELENKFKKMDNIMFSYEIIRRYKYRLEIMVFCMNWHNMKVAEKCDDVGFRIKGIVPIQFYIWENYKDKIINENYIFILMRDKIIYFIACHRGKIVFNNVFKNISKDGFFDILEQFRVKLSILMPDLRFSHIFFVDFPYKDIIEKLSENYMCKDLAKFIMK</sequence>
<gene>
    <name evidence="1" type="ORF">AB8U03_04365</name>
</gene>
<evidence type="ECO:0000313" key="1">
    <source>
        <dbReference type="EMBL" id="MEY7999439.1"/>
    </source>
</evidence>
<comment type="caution">
    <text evidence="1">The sequence shown here is derived from an EMBL/GenBank/DDBJ whole genome shotgun (WGS) entry which is preliminary data.</text>
</comment>
<keyword evidence="2" id="KW-1185">Reference proteome</keyword>
<accession>A0ABV4BKX0</accession>
<protein>
    <submittedName>
        <fullName evidence="1">Uncharacterized protein</fullName>
    </submittedName>
</protein>
<proteinExistence type="predicted"/>
<reference evidence="1 2" key="1">
    <citation type="submission" date="2024-08" db="EMBL/GenBank/DDBJ databases">
        <title>Clostridium lapicellarii sp. nov., and Clostridium renhuaiense sp. nov., two species isolated from the mud in a fermentation cellar used for producing sauce-flavour Chinese liquors.</title>
        <authorList>
            <person name="Yang F."/>
            <person name="Wang H."/>
            <person name="Chen L.Q."/>
            <person name="Zhou N."/>
            <person name="Lu J.J."/>
            <person name="Pu X.X."/>
            <person name="Wan B."/>
            <person name="Wang L."/>
            <person name="Liu S.J."/>
        </authorList>
    </citation>
    <scope>NUCLEOTIDE SEQUENCE [LARGE SCALE GENOMIC DNA]</scope>
    <source>
        <strain evidence="1 2">MT-5</strain>
    </source>
</reference>
<organism evidence="1 2">
    <name type="scientific">Clostridium moutaii</name>
    <dbReference type="NCBI Taxonomy" id="3240932"/>
    <lineage>
        <taxon>Bacteria</taxon>
        <taxon>Bacillati</taxon>
        <taxon>Bacillota</taxon>
        <taxon>Clostridia</taxon>
        <taxon>Eubacteriales</taxon>
        <taxon>Clostridiaceae</taxon>
        <taxon>Clostridium</taxon>
    </lineage>
</organism>
<dbReference type="RefSeq" id="WP_369703330.1">
    <property type="nucleotide sequence ID" value="NZ_JBGEWD010000003.1"/>
</dbReference>
<dbReference type="EMBL" id="JBGEWD010000003">
    <property type="protein sequence ID" value="MEY7999439.1"/>
    <property type="molecule type" value="Genomic_DNA"/>
</dbReference>
<name>A0ABV4BKX0_9CLOT</name>
<dbReference type="Proteomes" id="UP001564657">
    <property type="component" value="Unassembled WGS sequence"/>
</dbReference>